<dbReference type="EMBL" id="CAFBQF010000026">
    <property type="protein sequence ID" value="CAB5048339.1"/>
    <property type="molecule type" value="Genomic_DNA"/>
</dbReference>
<feature type="domain" description="GHMP kinase C-terminal" evidence="12">
    <location>
        <begin position="230"/>
        <end position="275"/>
    </location>
</feature>
<evidence type="ECO:0000256" key="2">
    <source>
        <dbReference type="ARBA" id="ARBA00007370"/>
    </source>
</evidence>
<dbReference type="GO" id="GO:0009088">
    <property type="term" value="P:threonine biosynthetic process"/>
    <property type="evidence" value="ECO:0007669"/>
    <property type="project" value="UniProtKB-UniPathway"/>
</dbReference>
<keyword evidence="5" id="KW-0028">Amino-acid biosynthesis</keyword>
<dbReference type="InterPro" id="IPR006204">
    <property type="entry name" value="GHMP_kinase_N_dom"/>
</dbReference>
<dbReference type="EMBL" id="CAEZZQ010000022">
    <property type="protein sequence ID" value="CAB4769529.1"/>
    <property type="molecule type" value="Genomic_DNA"/>
</dbReference>
<dbReference type="Pfam" id="PF00288">
    <property type="entry name" value="GHMP_kinases_N"/>
    <property type="match status" value="1"/>
</dbReference>
<evidence type="ECO:0000313" key="16">
    <source>
        <dbReference type="EMBL" id="CAB5035498.1"/>
    </source>
</evidence>
<sequence>MSVKPVFKAKPVTISIPATSANLGPGFDALGLALDIRDVIAAQVLDEKGLDVEVAGEGAEELRRDAKHLVVKSMYEAFDAMGGRPRGLAIRCANAIPHSRGLGSSAAAIVGGLVLARALVLSGSERLPDAELLNLATKQEGHPDNVAAALYGGATIAWMDGERAKSTRLTPHAAISAVAFIPQSALSTSKARRLLPESIPHRDAVISAGRAALLVEALTHHPEFLFDATQDLLHQEYRREAMPRSLALMKKLRDAGHAAFISGAGPTVLLLTTEKGADWAAFGGTTFESRDVAISHAGPQVFDN</sequence>
<dbReference type="SUPFAM" id="SSF55060">
    <property type="entry name" value="GHMP Kinase, C-terminal domain"/>
    <property type="match status" value="1"/>
</dbReference>
<reference evidence="14" key="1">
    <citation type="submission" date="2020-05" db="EMBL/GenBank/DDBJ databases">
        <authorList>
            <person name="Chiriac C."/>
            <person name="Salcher M."/>
            <person name="Ghai R."/>
            <person name="Kavagutti S V."/>
        </authorList>
    </citation>
    <scope>NUCLEOTIDE SEQUENCE</scope>
</reference>
<gene>
    <name evidence="13" type="ORF">UFOPK2593_00660</name>
    <name evidence="14" type="ORF">UFOPK2894_00504</name>
    <name evidence="15" type="ORF">UFOPK3492_00329</name>
    <name evidence="16" type="ORF">UFOPK4234_00304</name>
    <name evidence="17" type="ORF">UFOPK4295_00654</name>
</gene>
<dbReference type="InterPro" id="IPR013750">
    <property type="entry name" value="GHMP_kinase_C_dom"/>
</dbReference>
<dbReference type="Gene3D" id="3.30.70.890">
    <property type="entry name" value="GHMP kinase, C-terminal domain"/>
    <property type="match status" value="1"/>
</dbReference>
<dbReference type="NCBIfam" id="TIGR00191">
    <property type="entry name" value="thrB"/>
    <property type="match status" value="1"/>
</dbReference>
<evidence type="ECO:0000256" key="5">
    <source>
        <dbReference type="ARBA" id="ARBA00022605"/>
    </source>
</evidence>
<dbReference type="EMBL" id="CAFBMD010000013">
    <property type="protein sequence ID" value="CAB4890740.1"/>
    <property type="molecule type" value="Genomic_DNA"/>
</dbReference>
<dbReference type="GO" id="GO:0004413">
    <property type="term" value="F:homoserine kinase activity"/>
    <property type="evidence" value="ECO:0007669"/>
    <property type="project" value="UniProtKB-EC"/>
</dbReference>
<dbReference type="UniPathway" id="UPA00050">
    <property type="reaction ID" value="UER00064"/>
</dbReference>
<evidence type="ECO:0000259" key="11">
    <source>
        <dbReference type="Pfam" id="PF00288"/>
    </source>
</evidence>
<dbReference type="InterPro" id="IPR014721">
    <property type="entry name" value="Ribsml_uS5_D2-typ_fold_subgr"/>
</dbReference>
<comment type="similarity">
    <text evidence="2">Belongs to the GHMP kinase family. Homoserine kinase subfamily.</text>
</comment>
<dbReference type="PANTHER" id="PTHR20861">
    <property type="entry name" value="HOMOSERINE/4-DIPHOSPHOCYTIDYL-2-C-METHYL-D-ERYTHRITOL KINASE"/>
    <property type="match status" value="1"/>
</dbReference>
<keyword evidence="9" id="KW-0418">Kinase</keyword>
<dbReference type="SUPFAM" id="SSF54211">
    <property type="entry name" value="Ribosomal protein S5 domain 2-like"/>
    <property type="match status" value="1"/>
</dbReference>
<evidence type="ECO:0000256" key="4">
    <source>
        <dbReference type="ARBA" id="ARBA00017858"/>
    </source>
</evidence>
<dbReference type="InterPro" id="IPR000870">
    <property type="entry name" value="Homoserine_kinase"/>
</dbReference>
<evidence type="ECO:0000259" key="12">
    <source>
        <dbReference type="Pfam" id="PF08544"/>
    </source>
</evidence>
<evidence type="ECO:0000256" key="6">
    <source>
        <dbReference type="ARBA" id="ARBA00022679"/>
    </source>
</evidence>
<dbReference type="EMBL" id="CAFBQA010000009">
    <property type="protein sequence ID" value="CAB5035498.1"/>
    <property type="molecule type" value="Genomic_DNA"/>
</dbReference>
<evidence type="ECO:0000313" key="14">
    <source>
        <dbReference type="EMBL" id="CAB4769529.1"/>
    </source>
</evidence>
<dbReference type="PRINTS" id="PR00958">
    <property type="entry name" value="HOMSERKINASE"/>
</dbReference>
<evidence type="ECO:0000313" key="17">
    <source>
        <dbReference type="EMBL" id="CAB5048339.1"/>
    </source>
</evidence>
<name>A0A6J6VE06_9ZZZZ</name>
<evidence type="ECO:0000256" key="8">
    <source>
        <dbReference type="ARBA" id="ARBA00022741"/>
    </source>
</evidence>
<dbReference type="EC" id="2.7.1.39" evidence="3"/>
<evidence type="ECO:0000256" key="9">
    <source>
        <dbReference type="ARBA" id="ARBA00022777"/>
    </source>
</evidence>
<protein>
    <recommendedName>
        <fullName evidence="4">Homoserine kinase</fullName>
        <ecNumber evidence="3">2.7.1.39</ecNumber>
    </recommendedName>
</protein>
<proteinExistence type="inferred from homology"/>
<evidence type="ECO:0000313" key="13">
    <source>
        <dbReference type="EMBL" id="CAB4701655.1"/>
    </source>
</evidence>
<evidence type="ECO:0000256" key="3">
    <source>
        <dbReference type="ARBA" id="ARBA00012078"/>
    </source>
</evidence>
<evidence type="ECO:0000256" key="1">
    <source>
        <dbReference type="ARBA" id="ARBA00005015"/>
    </source>
</evidence>
<keyword evidence="6" id="KW-0808">Transferase</keyword>
<dbReference type="PANTHER" id="PTHR20861:SF1">
    <property type="entry name" value="HOMOSERINE KINASE"/>
    <property type="match status" value="1"/>
</dbReference>
<dbReference type="HAMAP" id="MF_00384">
    <property type="entry name" value="Homoser_kinase"/>
    <property type="match status" value="1"/>
</dbReference>
<comment type="pathway">
    <text evidence="1">Amino-acid biosynthesis; L-threonine biosynthesis; L-threonine from L-aspartate: step 4/5.</text>
</comment>
<dbReference type="Gene3D" id="3.30.230.10">
    <property type="match status" value="1"/>
</dbReference>
<dbReference type="Pfam" id="PF08544">
    <property type="entry name" value="GHMP_kinases_C"/>
    <property type="match status" value="1"/>
</dbReference>
<dbReference type="InterPro" id="IPR036554">
    <property type="entry name" value="GHMP_kinase_C_sf"/>
</dbReference>
<dbReference type="PIRSF" id="PIRSF000676">
    <property type="entry name" value="Homoser_kin"/>
    <property type="match status" value="1"/>
</dbReference>
<dbReference type="EMBL" id="CAEZXW010000032">
    <property type="protein sequence ID" value="CAB4701655.1"/>
    <property type="molecule type" value="Genomic_DNA"/>
</dbReference>
<evidence type="ECO:0000256" key="10">
    <source>
        <dbReference type="ARBA" id="ARBA00022840"/>
    </source>
</evidence>
<accession>A0A6J6VE06</accession>
<evidence type="ECO:0000313" key="15">
    <source>
        <dbReference type="EMBL" id="CAB4890740.1"/>
    </source>
</evidence>
<dbReference type="GO" id="GO:0005524">
    <property type="term" value="F:ATP binding"/>
    <property type="evidence" value="ECO:0007669"/>
    <property type="project" value="UniProtKB-KW"/>
</dbReference>
<evidence type="ECO:0000256" key="7">
    <source>
        <dbReference type="ARBA" id="ARBA00022697"/>
    </source>
</evidence>
<keyword evidence="10" id="KW-0067">ATP-binding</keyword>
<keyword evidence="7" id="KW-0791">Threonine biosynthesis</keyword>
<organism evidence="14">
    <name type="scientific">freshwater metagenome</name>
    <dbReference type="NCBI Taxonomy" id="449393"/>
    <lineage>
        <taxon>unclassified sequences</taxon>
        <taxon>metagenomes</taxon>
        <taxon>ecological metagenomes</taxon>
    </lineage>
</organism>
<feature type="domain" description="GHMP kinase N-terminal" evidence="11">
    <location>
        <begin position="71"/>
        <end position="153"/>
    </location>
</feature>
<keyword evidence="8" id="KW-0547">Nucleotide-binding</keyword>
<dbReference type="PROSITE" id="PS00627">
    <property type="entry name" value="GHMP_KINASES_ATP"/>
    <property type="match status" value="1"/>
</dbReference>
<dbReference type="AlphaFoldDB" id="A0A6J6VE06"/>
<dbReference type="InterPro" id="IPR006203">
    <property type="entry name" value="GHMP_knse_ATP-bd_CS"/>
</dbReference>
<dbReference type="InterPro" id="IPR020568">
    <property type="entry name" value="Ribosomal_Su5_D2-typ_SF"/>
</dbReference>